<accession>A0A2J6TV10</accession>
<dbReference type="InterPro" id="IPR010730">
    <property type="entry name" value="HET"/>
</dbReference>
<dbReference type="GeneID" id="36581705"/>
<dbReference type="Pfam" id="PF06985">
    <property type="entry name" value="HET"/>
    <property type="match status" value="1"/>
</dbReference>
<protein>
    <submittedName>
        <fullName evidence="2">HET domain protein</fullName>
    </submittedName>
</protein>
<reference evidence="2 3" key="1">
    <citation type="submission" date="2016-04" db="EMBL/GenBank/DDBJ databases">
        <title>A degradative enzymes factory behind the ericoid mycorrhizal symbiosis.</title>
        <authorList>
            <consortium name="DOE Joint Genome Institute"/>
            <person name="Martino E."/>
            <person name="Morin E."/>
            <person name="Grelet G."/>
            <person name="Kuo A."/>
            <person name="Kohler A."/>
            <person name="Daghino S."/>
            <person name="Barry K."/>
            <person name="Choi C."/>
            <person name="Cichocki N."/>
            <person name="Clum A."/>
            <person name="Copeland A."/>
            <person name="Hainaut M."/>
            <person name="Haridas S."/>
            <person name="Labutti K."/>
            <person name="Lindquist E."/>
            <person name="Lipzen A."/>
            <person name="Khouja H.-R."/>
            <person name="Murat C."/>
            <person name="Ohm R."/>
            <person name="Olson A."/>
            <person name="Spatafora J."/>
            <person name="Veneault-Fourrey C."/>
            <person name="Henrissat B."/>
            <person name="Grigoriev I."/>
            <person name="Martin F."/>
            <person name="Perotto S."/>
        </authorList>
    </citation>
    <scope>NUCLEOTIDE SEQUENCE [LARGE SCALE GENOMIC DNA]</scope>
    <source>
        <strain evidence="2 3">E</strain>
    </source>
</reference>
<evidence type="ECO:0000313" key="2">
    <source>
        <dbReference type="EMBL" id="PMD66874.1"/>
    </source>
</evidence>
<sequence>MPTLASYPYTPLPPQCIRVLHLHPGPSDAPLECEFVTQKVDGTHYEALSYVWGDPTPVAFVKCTDHQRNAGFLGVGAFLSEALNAFRLPSETRRIWVDALCINQKDVSERQSQVRLMGAVYGKAEHVLCWLGPFPPDPGSDAKAKHTISFLRRFNEKPQEFLKAAHQHLHFGEEVTETAGDVALLDSWLGIKQLFDIEYFHRAWIIQEVGLAQHARFYWGSQSTYLDWSEIATFCSFMDSKGASIINHLGLKSWVANHINLVWANDKNGKPVHNFVEVLHWARVHRSTDPRDYIYALLSHASASVDGKLIVQPNYRISTEEAYTDLTVNVIQRTSSLHILAFVDHHEEAGVLVLPSWVPDWHALNLVAPLRCPTKSASETDNNFSIIKLEKGMALKCRGFTIGTIRAMSDMIEPSGLTVTTLEKEEQKKIPFLVDHIWHKVALEPEISLSSTEEFLGALSLILTGGYRDYLNSTSGEEQKKQVADLAALIFEYERIRPPGHRNGFFASLSSENKAAVRKTAETGSAHQFVQDMTWTSMCRKVFRTTKGRFGLGPRIMRTGDICAILSGAVYPMVLRNKGDDNFQLIGPALMYALMNGESAKACQEGEFLEQEFEIH</sequence>
<dbReference type="OrthoDB" id="2288928at2759"/>
<dbReference type="Proteomes" id="UP000235371">
    <property type="component" value="Unassembled WGS sequence"/>
</dbReference>
<dbReference type="RefSeq" id="XP_024743778.1">
    <property type="nucleotide sequence ID" value="XM_024873625.1"/>
</dbReference>
<dbReference type="InParanoid" id="A0A2J6TV10"/>
<dbReference type="Pfam" id="PF26639">
    <property type="entry name" value="Het-6_barrel"/>
    <property type="match status" value="1"/>
</dbReference>
<dbReference type="PANTHER" id="PTHR24148">
    <property type="entry name" value="ANKYRIN REPEAT DOMAIN-CONTAINING PROTEIN 39 HOMOLOG-RELATED"/>
    <property type="match status" value="1"/>
</dbReference>
<name>A0A2J6TV10_9HELO</name>
<dbReference type="InterPro" id="IPR052895">
    <property type="entry name" value="HetReg/Transcr_Mod"/>
</dbReference>
<feature type="domain" description="Heterokaryon incompatibility" evidence="1">
    <location>
        <begin position="45"/>
        <end position="208"/>
    </location>
</feature>
<dbReference type="STRING" id="1095630.A0A2J6TV10"/>
<dbReference type="AlphaFoldDB" id="A0A2J6TV10"/>
<proteinExistence type="predicted"/>
<evidence type="ECO:0000313" key="3">
    <source>
        <dbReference type="Proteomes" id="UP000235371"/>
    </source>
</evidence>
<gene>
    <name evidence="2" type="ORF">K444DRAFT_515777</name>
</gene>
<evidence type="ECO:0000259" key="1">
    <source>
        <dbReference type="Pfam" id="PF06985"/>
    </source>
</evidence>
<keyword evidence="3" id="KW-1185">Reference proteome</keyword>
<organism evidence="2 3">
    <name type="scientific">Hyaloscypha bicolor E</name>
    <dbReference type="NCBI Taxonomy" id="1095630"/>
    <lineage>
        <taxon>Eukaryota</taxon>
        <taxon>Fungi</taxon>
        <taxon>Dikarya</taxon>
        <taxon>Ascomycota</taxon>
        <taxon>Pezizomycotina</taxon>
        <taxon>Leotiomycetes</taxon>
        <taxon>Helotiales</taxon>
        <taxon>Hyaloscyphaceae</taxon>
        <taxon>Hyaloscypha</taxon>
        <taxon>Hyaloscypha bicolor</taxon>
    </lineage>
</organism>
<dbReference type="PANTHER" id="PTHR24148:SF64">
    <property type="entry name" value="HETEROKARYON INCOMPATIBILITY DOMAIN-CONTAINING PROTEIN"/>
    <property type="match status" value="1"/>
</dbReference>
<dbReference type="EMBL" id="KZ613740">
    <property type="protein sequence ID" value="PMD66874.1"/>
    <property type="molecule type" value="Genomic_DNA"/>
</dbReference>